<dbReference type="Pfam" id="PF00207">
    <property type="entry name" value="A2M"/>
    <property type="match status" value="1"/>
</dbReference>
<evidence type="ECO:0000313" key="4">
    <source>
        <dbReference type="EMBL" id="AFG36553.1"/>
    </source>
</evidence>
<feature type="compositionally biased region" description="Low complexity" evidence="1">
    <location>
        <begin position="1798"/>
        <end position="1817"/>
    </location>
</feature>
<dbReference type="InterPro" id="IPR001599">
    <property type="entry name" value="Macroglobln_a2"/>
</dbReference>
<protein>
    <submittedName>
        <fullName evidence="4">Large extracellular alpha-helical protein</fullName>
    </submittedName>
</protein>
<evidence type="ECO:0000259" key="2">
    <source>
        <dbReference type="SMART" id="SM01359"/>
    </source>
</evidence>
<dbReference type="KEGG" id="sfc:Spiaf_0450"/>
<reference evidence="5" key="1">
    <citation type="journal article" date="2013" name="Stand. Genomic Sci.">
        <title>Complete genome sequence of the halophilic bacterium Spirochaeta africana type strain (Z-7692(T)) from the alkaline Lake Magadi in the East African Rift.</title>
        <authorList>
            <person name="Liolos K."/>
            <person name="Abt B."/>
            <person name="Scheuner C."/>
            <person name="Teshima H."/>
            <person name="Held B."/>
            <person name="Lapidus A."/>
            <person name="Nolan M."/>
            <person name="Lucas S."/>
            <person name="Deshpande S."/>
            <person name="Cheng J.F."/>
            <person name="Tapia R."/>
            <person name="Goodwin L.A."/>
            <person name="Pitluck S."/>
            <person name="Pagani I."/>
            <person name="Ivanova N."/>
            <person name="Mavromatis K."/>
            <person name="Mikhailova N."/>
            <person name="Huntemann M."/>
            <person name="Pati A."/>
            <person name="Chen A."/>
            <person name="Palaniappan K."/>
            <person name="Land M."/>
            <person name="Rohde M."/>
            <person name="Tindall B.J."/>
            <person name="Detter J.C."/>
            <person name="Goker M."/>
            <person name="Bristow J."/>
            <person name="Eisen J.A."/>
            <person name="Markowitz V."/>
            <person name="Hugenholtz P."/>
            <person name="Woyke T."/>
            <person name="Klenk H.P."/>
            <person name="Kyrpides N.C."/>
        </authorList>
    </citation>
    <scope>NUCLEOTIDE SEQUENCE</scope>
    <source>
        <strain evidence="5">ATCC 700263 / DSM 8902 / Z-7692</strain>
    </source>
</reference>
<proteinExistence type="predicted"/>
<name>H9UGB0_SPIAZ</name>
<dbReference type="eggNOG" id="COG2373">
    <property type="taxonomic scope" value="Bacteria"/>
</dbReference>
<dbReference type="SMART" id="SM01360">
    <property type="entry name" value="A2M"/>
    <property type="match status" value="1"/>
</dbReference>
<dbReference type="Gene3D" id="2.60.40.3710">
    <property type="match status" value="1"/>
</dbReference>
<dbReference type="InterPro" id="IPR021868">
    <property type="entry name" value="Alpha_2_Macroglob_MG3"/>
</dbReference>
<evidence type="ECO:0000313" key="5">
    <source>
        <dbReference type="Proteomes" id="UP000007383"/>
    </source>
</evidence>
<gene>
    <name evidence="4" type="ordered locus">Spiaf_0450</name>
</gene>
<feature type="domain" description="Alpha-2-macroglobulin" evidence="3">
    <location>
        <begin position="1243"/>
        <end position="1331"/>
    </location>
</feature>
<dbReference type="PANTHER" id="PTHR40094">
    <property type="entry name" value="ALPHA-2-MACROGLOBULIN HOMOLOG"/>
    <property type="match status" value="1"/>
</dbReference>
<dbReference type="Gene3D" id="2.60.40.1930">
    <property type="match status" value="1"/>
</dbReference>
<sequence length="2015" mass="221852">MSKRHRMRVRDGVRLLVLIAAAAVLWGCGAEERAGEAAGIGATRRGDLPEFSSRDPIADSPVQYFLAADGAAAAQGYIRSDGGPFEILEFGPQGELPTEVRRPTVFVVFSQPMVPLTRLGQRMSQNALMQIEPELPGTFRWMGSRILSFQPDLAMDAQLEYRVTVPADAPALTGQQLGQAFSFSFFREPLDFVGMFPGSPESETVIDPDDAPPAVTDEITVLFTYPVDMEFIQEYLRVRVEGAPESELPFSLRRPTSGEPRRIERTVVLQLEQELPVDSTILVELLPGARSRQEYRGRTETAVRRFHTLRPFRFRSAETYSRHQVRSPAADANPVFLRFSHPLADQDWNEVLRVDLPVADLNPHVDLYGDTLRLSDLPVAYDSSYTIELLSGLADIHGRPLALMPVGRTRVVEDIRVDVPPASSYFYTPNRGSRMLEAAFPPRIIFELQNPEHGVWRVDAIDDPFAGFPPGTLEPYDDSHIKPNTKHFEVVDLAGFLNEDGFGSVGVAWNFAPRQDSGAVQTNRQVNLQLQVTDMGVTARYAHNQVLVWVRSLSSGEPVADARVQIYNYTVGGRREDRSAWTDHRGLAVFPLDAGEYRRLFADPHQRDRLELEVTAGTDQVRFRPVGAHNAYRAGIFNQISPAEAGQSRPVPFVFTDRGLYRPGEDLTYRIIDRNLTEGQYSVYSGLYQMTLREDSWRSDPLVTMQGQVGGTGGAYRTLQLPADLEPGDYVLEYQRRPMERPQRTRFQVAHFRRAAFAVAVSTPPQTMYHGDRLSLGIHAEYLSGGAVAGGELQYSWTRHPAAFAPPGTAWQGYAFGPRGLGSARVVDAGSDVLDSAGRAVRSLDTARDGIVGRAYTYVLEARVQDPARQELAGRGSVLVHPASFYLGARVRGSAGQRFIPAGQEAELAIAAVNVDGELADAGGSAGPVGTVQVEWIRRSWQSAQQRGMGGNLNTRYQAVEEVVAVEDATLRNGRARLSWRPPEAGQYIVRLSAVDAQDREVVTEHTFYATGSQWVRWLSSQSDEITLVPDREVYEVGDTARILVQAPLPKGQYLLTVERDGILEHSMVDIEGAASVIELEITEEHLPVVYVALSTSSERAEPPVSYFEPDLGKPRGFFGITALEVSPETRRLDVEVFADQEVYRPASEAEVRVRVTHNGQPVAGAEVTLLGVDRGVLDLIDYRIPDPLEYFYNRQHFPLGVRGDDSRRLLIDPVAYDLKDLQGGGGEDAGKLDQREDFRPLAVFAPYLLTDQDGEATVSFTWPDSLTTYRLTAVAIEPDRFGKQEHEVAVQNPLTVRTALPQQLRVRDTASAGVILTNQTEAGLEVELQLDIEGSDSPQSYDSQLLRLQPGETAEARFLLAFDTPGTRDLTFTVRSDVVNEQLRTTLPVVESSVREAFTLAGGLPFGDSEEAVVLPRSILPESGELEVRFTALPIDFLREPFRRWLRIEDERSLEMLVYRAAPYALFGDDLGYLLSDQEAAQARQGAEQLFTSLGMYQHRDGGFVYEPQHRRSEHPSPVRTTLLGAEAAGWLRRAGFPEPAELQYSLMFNRLRELTVDDQVAPFERAWALLLLSELYSLPGYRSQLAAVAGLEDSLGAAGYALGTVAAGNLNQERISARAFDRLRNLLQIGTRSVDMVETYETRNYFDSTLLRLSAVYLAYIEREPDSVAPPRILAAMNRAGLHNPWINSIDLLWAARAAAAARDRSVGAHTPLQVSASLAGQELLSEQLSTLQQSPVSQRFALHTPPLAALERGQVHPLQLSLGDAAGNGGAAGSGAGESSRAGSGGVAGSGSRAGSGDASSASGNSADGPAANADNSAASPVFYSATLSYALPDEIVSARDEGFSLFRTLEDLSGNTVSPEELQRGETYRISVTLGSDRYRYNAYMRIPVPSGMEVLDGSLSTTGTFAEAGGTAARSWIRETAYGETREYLDEGHVRRTPRGLYLQSLQPTRRLYPGEVTYRFPHLYPGSQTVTFLVRAVTPGVFPWPPAEIELEGEEEVFGRTDGTLAIIE</sequence>
<dbReference type="Pfam" id="PF17973">
    <property type="entry name" value="bMG10"/>
    <property type="match status" value="1"/>
</dbReference>
<evidence type="ECO:0000256" key="1">
    <source>
        <dbReference type="SAM" id="MobiDB-lite"/>
    </source>
</evidence>
<dbReference type="GO" id="GO:0004866">
    <property type="term" value="F:endopeptidase inhibitor activity"/>
    <property type="evidence" value="ECO:0007669"/>
    <property type="project" value="InterPro"/>
</dbReference>
<feature type="domain" description="Alpha-2-macroglobulin bait region" evidence="2">
    <location>
        <begin position="1026"/>
        <end position="1180"/>
    </location>
</feature>
<feature type="compositionally biased region" description="Gly residues" evidence="1">
    <location>
        <begin position="1786"/>
        <end position="1797"/>
    </location>
</feature>
<dbReference type="Pfam" id="PF07703">
    <property type="entry name" value="A2M_BRD"/>
    <property type="match status" value="1"/>
</dbReference>
<accession>H9UGB0</accession>
<dbReference type="InterPro" id="IPR051802">
    <property type="entry name" value="YfhM-like"/>
</dbReference>
<dbReference type="PANTHER" id="PTHR40094:SF1">
    <property type="entry name" value="UBIQUITIN DOMAIN-CONTAINING PROTEIN"/>
    <property type="match status" value="1"/>
</dbReference>
<dbReference type="Proteomes" id="UP000007383">
    <property type="component" value="Chromosome"/>
</dbReference>
<dbReference type="STRING" id="889378.Spiaf_0450"/>
<evidence type="ECO:0000259" key="3">
    <source>
        <dbReference type="SMART" id="SM01360"/>
    </source>
</evidence>
<dbReference type="EMBL" id="CP003282">
    <property type="protein sequence ID" value="AFG36553.1"/>
    <property type="molecule type" value="Genomic_DNA"/>
</dbReference>
<keyword evidence="5" id="KW-1185">Reference proteome</keyword>
<organism evidence="4 5">
    <name type="scientific">Spirochaeta africana (strain ATCC 700263 / DSM 8902 / Z-7692)</name>
    <dbReference type="NCBI Taxonomy" id="889378"/>
    <lineage>
        <taxon>Bacteria</taxon>
        <taxon>Pseudomonadati</taxon>
        <taxon>Spirochaetota</taxon>
        <taxon>Spirochaetia</taxon>
        <taxon>Spirochaetales</taxon>
        <taxon>Spirochaetaceae</taxon>
        <taxon>Spirochaeta</taxon>
    </lineage>
</organism>
<dbReference type="Pfam" id="PF11974">
    <property type="entry name" value="bMG3"/>
    <property type="match status" value="1"/>
</dbReference>
<dbReference type="RefSeq" id="WP_014454550.1">
    <property type="nucleotide sequence ID" value="NC_017098.1"/>
</dbReference>
<dbReference type="InterPro" id="IPR041246">
    <property type="entry name" value="Bact_MG10"/>
</dbReference>
<dbReference type="PATRIC" id="fig|889378.3.peg.458"/>
<dbReference type="InterPro" id="IPR011625">
    <property type="entry name" value="A2M_N_BRD"/>
</dbReference>
<dbReference type="SMART" id="SM01359">
    <property type="entry name" value="A2M_N_2"/>
    <property type="match status" value="1"/>
</dbReference>
<dbReference type="HOGENOM" id="CLU_002018_0_0_12"/>
<feature type="region of interest" description="Disordered" evidence="1">
    <location>
        <begin position="1771"/>
        <end position="1817"/>
    </location>
</feature>